<name>A0AA51YGM7_9EURY</name>
<feature type="domain" description="Methyltransferase FkbM" evidence="1">
    <location>
        <begin position="28"/>
        <end position="139"/>
    </location>
</feature>
<evidence type="ECO:0000313" key="3">
    <source>
        <dbReference type="Proteomes" id="UP001183006"/>
    </source>
</evidence>
<accession>A0AA51YGM7</accession>
<dbReference type="InterPro" id="IPR029063">
    <property type="entry name" value="SAM-dependent_MTases_sf"/>
</dbReference>
<proteinExistence type="predicted"/>
<dbReference type="SUPFAM" id="SSF53335">
    <property type="entry name" value="S-adenosyl-L-methionine-dependent methyltransferases"/>
    <property type="match status" value="1"/>
</dbReference>
<dbReference type="Proteomes" id="UP001183006">
    <property type="component" value="Chromosome"/>
</dbReference>
<dbReference type="Gene3D" id="3.40.50.150">
    <property type="entry name" value="Vaccinia Virus protein VP39"/>
    <property type="match status" value="1"/>
</dbReference>
<dbReference type="AlphaFoldDB" id="A0AA51YGM7"/>
<sequence>MTIHGFDPTPKAIDFVEKKGVNNFVLHPIGVASSNGFMSFYSPKNPEHVSHSLVENDNNSSKYIKVKVKTIDAIMNELGHKKIDILKMDIEGSEYDVVAYMLDNKIYPEQLLIEFHHRFEPFTINNTIETVNKLMDCSYQITSISGNNQEFSFIRQ</sequence>
<dbReference type="InterPro" id="IPR026913">
    <property type="entry name" value="METTL24"/>
</dbReference>
<dbReference type="Pfam" id="PF05050">
    <property type="entry name" value="Methyltransf_21"/>
    <property type="match status" value="1"/>
</dbReference>
<evidence type="ECO:0000313" key="2">
    <source>
        <dbReference type="EMBL" id="WMW22217.1"/>
    </source>
</evidence>
<dbReference type="PANTHER" id="PTHR32026">
    <property type="entry name" value="METHYLTRANSFERASE-LIKE PROTEIN 24"/>
    <property type="match status" value="1"/>
</dbReference>
<reference evidence="2" key="1">
    <citation type="submission" date="2023-08" db="EMBL/GenBank/DDBJ databases">
        <title>Methanolobus mangrovi sp. nov. and Methanolobus sediminis sp. nov, two novel methylotrophic methanogens isolated from mangrove sediments in China.</title>
        <authorList>
            <person name="Zhou J."/>
        </authorList>
    </citation>
    <scope>NUCLEOTIDE SEQUENCE</scope>
    <source>
        <strain evidence="2">FTZ2</strain>
    </source>
</reference>
<dbReference type="RefSeq" id="WP_309308012.1">
    <property type="nucleotide sequence ID" value="NZ_CP133594.1"/>
</dbReference>
<dbReference type="NCBIfam" id="TIGR01444">
    <property type="entry name" value="fkbM_fam"/>
    <property type="match status" value="1"/>
</dbReference>
<dbReference type="GeneID" id="84231022"/>
<dbReference type="InterPro" id="IPR006342">
    <property type="entry name" value="FkbM_mtfrase"/>
</dbReference>
<protein>
    <submittedName>
        <fullName evidence="2">FkbM family methyltransferase</fullName>
    </submittedName>
</protein>
<keyword evidence="2" id="KW-0489">Methyltransferase</keyword>
<dbReference type="GO" id="GO:0032259">
    <property type="term" value="P:methylation"/>
    <property type="evidence" value="ECO:0007669"/>
    <property type="project" value="UniProtKB-KW"/>
</dbReference>
<dbReference type="EMBL" id="CP133594">
    <property type="protein sequence ID" value="WMW22217.1"/>
    <property type="molecule type" value="Genomic_DNA"/>
</dbReference>
<gene>
    <name evidence="2" type="ORF">RE476_12735</name>
</gene>
<dbReference type="GO" id="GO:0008168">
    <property type="term" value="F:methyltransferase activity"/>
    <property type="evidence" value="ECO:0007669"/>
    <property type="project" value="UniProtKB-KW"/>
</dbReference>
<keyword evidence="2" id="KW-0808">Transferase</keyword>
<dbReference type="KEGG" id="mmav:RE476_12735"/>
<evidence type="ECO:0000259" key="1">
    <source>
        <dbReference type="Pfam" id="PF05050"/>
    </source>
</evidence>
<organism evidence="2 3">
    <name type="scientific">Methanolobus mangrovi</name>
    <dbReference type="NCBI Taxonomy" id="3072977"/>
    <lineage>
        <taxon>Archaea</taxon>
        <taxon>Methanobacteriati</taxon>
        <taxon>Methanobacteriota</taxon>
        <taxon>Stenosarchaea group</taxon>
        <taxon>Methanomicrobia</taxon>
        <taxon>Methanosarcinales</taxon>
        <taxon>Methanosarcinaceae</taxon>
        <taxon>Methanolobus</taxon>
    </lineage>
</organism>
<keyword evidence="3" id="KW-1185">Reference proteome</keyword>